<evidence type="ECO:0000256" key="4">
    <source>
        <dbReference type="SAM" id="SignalP"/>
    </source>
</evidence>
<name>A0A8J5JZ52_HOMAM</name>
<gene>
    <name evidence="6" type="primary">Tnn-L2</name>
    <name evidence="6" type="ORF">Hamer_G020527</name>
</gene>
<dbReference type="SUPFAM" id="SSF49265">
    <property type="entry name" value="Fibronectin type III"/>
    <property type="match status" value="5"/>
</dbReference>
<dbReference type="PROSITE" id="PS50853">
    <property type="entry name" value="FN3"/>
    <property type="match status" value="7"/>
</dbReference>
<feature type="domain" description="Fibronectin type-III" evidence="5">
    <location>
        <begin position="64"/>
        <end position="145"/>
    </location>
</feature>
<evidence type="ECO:0000256" key="1">
    <source>
        <dbReference type="ARBA" id="ARBA00022737"/>
    </source>
</evidence>
<dbReference type="CDD" id="cd00063">
    <property type="entry name" value="FN3"/>
    <property type="match status" value="7"/>
</dbReference>
<keyword evidence="3" id="KW-1133">Transmembrane helix</keyword>
<keyword evidence="7" id="KW-1185">Reference proteome</keyword>
<dbReference type="InterPro" id="IPR003961">
    <property type="entry name" value="FN3_dom"/>
</dbReference>
<dbReference type="AlphaFoldDB" id="A0A8J5JZ52"/>
<dbReference type="Proteomes" id="UP000747542">
    <property type="component" value="Unassembled WGS sequence"/>
</dbReference>
<sequence>MDYVTTLASPSRLAATHTANMLCWSRVLLLLCVLLLAAATEDSEEQQKEHDEPEHLNDDDDRGAPQDVTVTAVSESALRVSWEPPSEDPDYYSIAVDTEPGVPVYNTSYILEGLESCTEYEVSVASEYGHDEYLAEPVLGKTLDIVPPSPLSCLFDNITSNAMVISWDKPHFKCSIMNYSVSWSWNTLWKEANGSGEVFTTELTANLTDLLPYANVTADVAAATKAGFGLPTTCWNVTLQERGAPQDVTVTAVSESALRVSWDPPSEDPDCYNIAVDTEPAVSVYNTSYILEGLEPCTRLSVSVASEYGNDEHMAPPVMGKTLDSLPPSPLSCLFDNITSNAMVISWDKPHFTCFIMNYSVSWSWNTLWKEANGSGEVFTTELTAKLPDIPPYANVTVDVAAATKAGFGLPTTCWNVTLQEKPGKPIIDVITPYEGSASITWSPPEKINGVILNYDIFTIKGNTKSNQTVKGTVLMMMVEGLEPCKTYSFTVRASTEPGHGPMSDALSTIIYDPPSNVTCSVDEANDNVEMFWESSRPYCPVSNYSINWNGTVLWSNQTLSDSELLPWLNKTERSFQPRDSVPYTYYTMCVSVWGHTNESTCCSEVSPESDAPVLQDLQVHRNSLTVSWIKPVKENGKLDEYRVNWHNTNGSTGQDPVGAPICEDVIKGVQVCENYTVTVQAHTGAEWSSESKLRTAVITNYKSGLNCCNEETRQVELSWSLATSECLVSRYNLYWNTTVIWSQHTSSQNITIAGSETSHVLHDLEPYTKVFSCLNVVDKEDESTCCSITTQEEEASAPKDLKVLSKTQHTASVNWSLPESLNGELKGWHLNLTLDNEVIYEANLSGSSTQYTFNNLQPSTEYNVSIRAYNGAGLGAPAEIIINTVPTPPSHVGMIAGASVGGVLILVVLVAGGIFVFKKIPRKSPSSPGINLELDPSDKDAVLDMYQRQNRSYKEQRYMLKK</sequence>
<feature type="domain" description="Fibronectin type-III" evidence="5">
    <location>
        <begin position="147"/>
        <end position="242"/>
    </location>
</feature>
<comment type="caution">
    <text evidence="6">The sequence shown here is derived from an EMBL/GenBank/DDBJ whole genome shotgun (WGS) entry which is preliminary data.</text>
</comment>
<feature type="domain" description="Fibronectin type-III" evidence="5">
    <location>
        <begin position="422"/>
        <end position="516"/>
    </location>
</feature>
<feature type="domain" description="Fibronectin type-III" evidence="5">
    <location>
        <begin position="329"/>
        <end position="421"/>
    </location>
</feature>
<feature type="region of interest" description="Disordered" evidence="2">
    <location>
        <begin position="42"/>
        <end position="66"/>
    </location>
</feature>
<dbReference type="SMART" id="SM00060">
    <property type="entry name" value="FN3"/>
    <property type="match status" value="8"/>
</dbReference>
<keyword evidence="3" id="KW-0472">Membrane</keyword>
<evidence type="ECO:0000259" key="5">
    <source>
        <dbReference type="PROSITE" id="PS50853"/>
    </source>
</evidence>
<proteinExistence type="predicted"/>
<protein>
    <submittedName>
        <fullName evidence="6">Tenascin-N-like 2</fullName>
    </submittedName>
</protein>
<reference evidence="6" key="1">
    <citation type="journal article" date="2021" name="Sci. Adv.">
        <title>The American lobster genome reveals insights on longevity, neural, and immune adaptations.</title>
        <authorList>
            <person name="Polinski J.M."/>
            <person name="Zimin A.V."/>
            <person name="Clark K.F."/>
            <person name="Kohn A.B."/>
            <person name="Sadowski N."/>
            <person name="Timp W."/>
            <person name="Ptitsyn A."/>
            <person name="Khanna P."/>
            <person name="Romanova D.Y."/>
            <person name="Williams P."/>
            <person name="Greenwood S.J."/>
            <person name="Moroz L.L."/>
            <person name="Walt D.R."/>
            <person name="Bodnar A.G."/>
        </authorList>
    </citation>
    <scope>NUCLEOTIDE SEQUENCE</scope>
    <source>
        <strain evidence="6">GMGI-L3</strain>
    </source>
</reference>
<keyword evidence="1" id="KW-0677">Repeat</keyword>
<organism evidence="6 7">
    <name type="scientific">Homarus americanus</name>
    <name type="common">American lobster</name>
    <dbReference type="NCBI Taxonomy" id="6706"/>
    <lineage>
        <taxon>Eukaryota</taxon>
        <taxon>Metazoa</taxon>
        <taxon>Ecdysozoa</taxon>
        <taxon>Arthropoda</taxon>
        <taxon>Crustacea</taxon>
        <taxon>Multicrustacea</taxon>
        <taxon>Malacostraca</taxon>
        <taxon>Eumalacostraca</taxon>
        <taxon>Eucarida</taxon>
        <taxon>Decapoda</taxon>
        <taxon>Pleocyemata</taxon>
        <taxon>Astacidea</taxon>
        <taxon>Nephropoidea</taxon>
        <taxon>Nephropidae</taxon>
        <taxon>Homarus</taxon>
    </lineage>
</organism>
<accession>A0A8J5JZ52</accession>
<dbReference type="CDD" id="cd12087">
    <property type="entry name" value="TM_EGFR-like"/>
    <property type="match status" value="1"/>
</dbReference>
<dbReference type="InterPro" id="IPR036116">
    <property type="entry name" value="FN3_sf"/>
</dbReference>
<feature type="domain" description="Fibronectin type-III" evidence="5">
    <location>
        <begin position="609"/>
        <end position="703"/>
    </location>
</feature>
<feature type="chain" id="PRO_5035229438" evidence="4">
    <location>
        <begin position="40"/>
        <end position="963"/>
    </location>
</feature>
<dbReference type="PRINTS" id="PR00014">
    <property type="entry name" value="FNTYPEIII"/>
</dbReference>
<dbReference type="InterPro" id="IPR013783">
    <property type="entry name" value="Ig-like_fold"/>
</dbReference>
<dbReference type="InterPro" id="IPR050991">
    <property type="entry name" value="ECM_Regulatory_Proteins"/>
</dbReference>
<feature type="domain" description="Fibronectin type-III" evidence="5">
    <location>
        <begin position="798"/>
        <end position="891"/>
    </location>
</feature>
<evidence type="ECO:0000313" key="7">
    <source>
        <dbReference type="Proteomes" id="UP000747542"/>
    </source>
</evidence>
<keyword evidence="4" id="KW-0732">Signal</keyword>
<keyword evidence="3" id="KW-0812">Transmembrane</keyword>
<dbReference type="EMBL" id="JAHLQT010025733">
    <property type="protein sequence ID" value="KAG7164080.1"/>
    <property type="molecule type" value="Genomic_DNA"/>
</dbReference>
<evidence type="ECO:0000256" key="3">
    <source>
        <dbReference type="SAM" id="Phobius"/>
    </source>
</evidence>
<feature type="domain" description="Fibronectin type-III" evidence="5">
    <location>
        <begin position="244"/>
        <end position="328"/>
    </location>
</feature>
<feature type="compositionally biased region" description="Basic and acidic residues" evidence="2">
    <location>
        <begin position="45"/>
        <end position="56"/>
    </location>
</feature>
<dbReference type="Gene3D" id="2.60.40.10">
    <property type="entry name" value="Immunoglobulins"/>
    <property type="match status" value="8"/>
</dbReference>
<feature type="signal peptide" evidence="4">
    <location>
        <begin position="1"/>
        <end position="39"/>
    </location>
</feature>
<evidence type="ECO:0000313" key="6">
    <source>
        <dbReference type="EMBL" id="KAG7164080.1"/>
    </source>
</evidence>
<dbReference type="Pfam" id="PF00041">
    <property type="entry name" value="fn3"/>
    <property type="match status" value="6"/>
</dbReference>
<evidence type="ECO:0000256" key="2">
    <source>
        <dbReference type="SAM" id="MobiDB-lite"/>
    </source>
</evidence>
<feature type="transmembrane region" description="Helical" evidence="3">
    <location>
        <begin position="893"/>
        <end position="918"/>
    </location>
</feature>
<dbReference type="PANTHER" id="PTHR46708:SF2">
    <property type="entry name" value="FIBRONECTIN TYPE-III DOMAIN-CONTAINING PROTEIN"/>
    <property type="match status" value="1"/>
</dbReference>
<dbReference type="PANTHER" id="PTHR46708">
    <property type="entry name" value="TENASCIN"/>
    <property type="match status" value="1"/>
</dbReference>